<dbReference type="RefSeq" id="WP_020946484.1">
    <property type="nucleotide sequence ID" value="NZ_BGMB01000055.1"/>
</dbReference>
<organism evidence="1 2">
    <name type="scientific">Proteus mirabilis</name>
    <dbReference type="NCBI Taxonomy" id="584"/>
    <lineage>
        <taxon>Bacteria</taxon>
        <taxon>Pseudomonadati</taxon>
        <taxon>Pseudomonadota</taxon>
        <taxon>Gammaproteobacteria</taxon>
        <taxon>Enterobacterales</taxon>
        <taxon>Morganellaceae</taxon>
        <taxon>Proteus</taxon>
    </lineage>
</organism>
<dbReference type="EMBL" id="UAUE01000020">
    <property type="protein sequence ID" value="SPY96660.1"/>
    <property type="molecule type" value="Genomic_DNA"/>
</dbReference>
<evidence type="ECO:0000313" key="2">
    <source>
        <dbReference type="Proteomes" id="UP000251485"/>
    </source>
</evidence>
<evidence type="ECO:0000313" key="1">
    <source>
        <dbReference type="EMBL" id="SPY96660.1"/>
    </source>
</evidence>
<dbReference type="AlphaFoldDB" id="A0A367D397"/>
<gene>
    <name evidence="1" type="ORF">NCTC10975_02386</name>
</gene>
<reference evidence="1 2" key="1">
    <citation type="submission" date="2018-06" db="EMBL/GenBank/DDBJ databases">
        <authorList>
            <consortium name="Pathogen Informatics"/>
            <person name="Doyle S."/>
        </authorList>
    </citation>
    <scope>NUCLEOTIDE SEQUENCE [LARGE SCALE GENOMIC DNA]</scope>
    <source>
        <strain evidence="1 2">NCTC10975</strain>
    </source>
</reference>
<dbReference type="Proteomes" id="UP000251485">
    <property type="component" value="Unassembled WGS sequence"/>
</dbReference>
<sequence>MFKKSLLAISLLTLSSSIAFAATPTAKLKVSGDIQPPTCTINGETSETTVEYTFAVTPGLFPAKGDLTLEPQSKNIVVTCDAKTYLAFTPTDNRAGTEKKEGDSYFGLGSYKMAVDGKEAVDTKVGYYTVSMKNATVKEDLTSEEKKVYVMDSRYSRSTSKTLVKNDSLGWARSNANDYADGQVFAADFEVTPTINSALKNSDGDAKLDGLATLTFQFGI</sequence>
<protein>
    <submittedName>
        <fullName evidence="1">Fimbrial subunit</fullName>
    </submittedName>
</protein>
<accession>A0A367D397</accession>
<name>A0A367D397_PROMI</name>
<proteinExistence type="predicted"/>